<proteinExistence type="predicted"/>
<gene>
    <name evidence="2" type="ORF">A3I41_03110</name>
</gene>
<reference evidence="2 3" key="1">
    <citation type="journal article" date="2016" name="Nat. Commun.">
        <title>Thousands of microbial genomes shed light on interconnected biogeochemical processes in an aquifer system.</title>
        <authorList>
            <person name="Anantharaman K."/>
            <person name="Brown C.T."/>
            <person name="Hug L.A."/>
            <person name="Sharon I."/>
            <person name="Castelle C.J."/>
            <person name="Probst A.J."/>
            <person name="Thomas B.C."/>
            <person name="Singh A."/>
            <person name="Wilkins M.J."/>
            <person name="Karaoz U."/>
            <person name="Brodie E.L."/>
            <person name="Williams K.H."/>
            <person name="Hubbard S.S."/>
            <person name="Banfield J.F."/>
        </authorList>
    </citation>
    <scope>NUCLEOTIDE SEQUENCE [LARGE SCALE GENOMIC DNA]</scope>
</reference>
<dbReference type="AlphaFoldDB" id="A0A1F7V8T6"/>
<protein>
    <submittedName>
        <fullName evidence="2">Uncharacterized protein</fullName>
    </submittedName>
</protein>
<evidence type="ECO:0000313" key="2">
    <source>
        <dbReference type="EMBL" id="OGL86919.1"/>
    </source>
</evidence>
<name>A0A1F7V8T6_9BACT</name>
<accession>A0A1F7V8T6</accession>
<sequence>MPDLNNDILLQAEKQDSKLYRRTLWWVEHRDRLGKIGIILLMIFDACLVLFVLWSLTDAFLLSAGAERRALVDAVSLNQEDLHAYTVARAATPISLSNAQVFALGNNKYDFYVALENTNEDWWAEFDYQFVYDGGSTPVKKGFILPASSKPVTELAFSSVAGVVNAQFQFQTISWHRIDHKVIKDYATWSKDRLGLEILNPTLTQDTTIDAKGLFRTTFTVRNRTAYSYYNPSFHLLLKRGAAVVAVNKTTLQSLAPGEAQDVVVNWFGSVPSASQVEIIPDLNLFDPMLYKELVGSPTIDTRSIQ</sequence>
<organism evidence="2 3">
    <name type="scientific">Candidatus Uhrbacteria bacterium RIFCSPLOWO2_02_FULL_48_18</name>
    <dbReference type="NCBI Taxonomy" id="1802408"/>
    <lineage>
        <taxon>Bacteria</taxon>
        <taxon>Candidatus Uhriibacteriota</taxon>
    </lineage>
</organism>
<dbReference type="EMBL" id="MGEQ01000003">
    <property type="protein sequence ID" value="OGL86919.1"/>
    <property type="molecule type" value="Genomic_DNA"/>
</dbReference>
<dbReference type="Proteomes" id="UP000176593">
    <property type="component" value="Unassembled WGS sequence"/>
</dbReference>
<evidence type="ECO:0000256" key="1">
    <source>
        <dbReference type="SAM" id="Phobius"/>
    </source>
</evidence>
<feature type="transmembrane region" description="Helical" evidence="1">
    <location>
        <begin position="36"/>
        <end position="56"/>
    </location>
</feature>
<evidence type="ECO:0000313" key="3">
    <source>
        <dbReference type="Proteomes" id="UP000176593"/>
    </source>
</evidence>
<comment type="caution">
    <text evidence="2">The sequence shown here is derived from an EMBL/GenBank/DDBJ whole genome shotgun (WGS) entry which is preliminary data.</text>
</comment>
<keyword evidence="1" id="KW-1133">Transmembrane helix</keyword>
<keyword evidence="1" id="KW-0812">Transmembrane</keyword>
<keyword evidence="1" id="KW-0472">Membrane</keyword>